<dbReference type="Pfam" id="PF02204">
    <property type="entry name" value="VPS9"/>
    <property type="match status" value="1"/>
</dbReference>
<dbReference type="GO" id="GO:0005085">
    <property type="term" value="F:guanyl-nucleotide exchange factor activity"/>
    <property type="evidence" value="ECO:0007669"/>
    <property type="project" value="UniProtKB-KW"/>
</dbReference>
<dbReference type="Gene3D" id="2.20.110.10">
    <property type="entry name" value="Histone H3 K4-specific methyltransferase SET7/9 N-terminal domain"/>
    <property type="match status" value="3"/>
</dbReference>
<dbReference type="Pfam" id="PF02493">
    <property type="entry name" value="MORN"/>
    <property type="match status" value="7"/>
</dbReference>
<sequence>MATKKNRRHDDDDGKDQVYVWQGYIGTITPRSFDVFSSLPVQKVALGSHHISFLTKFGEMYTYGNNQYGQLGLGHLTDELKEPFLVEALLGKFITNMDCGMRHTAAVTSSGDVYCWGDALHGQCGPYTTDKIPTPCLVSVTQDHHVCQHGIPAESNAVSIQDISCGDTHTLALSTDSDIYVWGTGPQLGLGQVKHTSKPTLMQTFTFRHVLSISAGAQHSVALVKKKTVSTRNLSTPESPQCKIKVHDIKPSTCVECNNEIYTYTETNDTCIIDNDHTCPLGLDIDKTVASEDSGLEHSNGSEANSVYDSNGANSEPKPTQAHLLVVDDTVPKSKSSTSFVDEIEAKAFLQRQLSNNESNPGANLQEKTSEIEIISRTSSLDNVDHIVMGGQTFPPSNNAYLRGKIGSILNNVPMTSGVVDQVSTITSKVMSTVKDSMDKFGFVSSPNIDSITQISESSSVESFSSDSRSDSLSGSSPTLQRHRHVDPKRSKSLKPDDVIEEDKLLSRTKSLPVGLVNHVKQDGEVCCETEVWVWGDGQNGQLGLADLKERHLPCCIKSLNDKNIVKISAGSYHSLALAATSQVYSWGRNEDGQLGHNEPLIETPHRVRFVGSNQVWDIAASERHSVFLVDGISCQPDLYYCGREPRQSICEDEQQHSTSSPSKLSSLKQVGFVKAIICGGDLCGCISDKNTTGHIATLHEFASTERSFYCQLFPVLNRVVLPFTKTDIYDSLLKSSHGATIKSLFETFISISNMVCSNSLELTAIIQQGLPIETLRCIDKHDFYMNKFKTYSKYFGDMLALGGFEQIAKEGQLYFESIQSVFSEMLEESKLDKENPSVNVRRLMQIPLRRLKDYGRLKAKLALAYVEGSEEHCHLTSLSKMWDGIKSQASVEHTVAESTRVFWESSPYKLVESLKVSNRRLLKESKSLPLTIPQAGRFSTHWFILFNDVFVHAQFSTNQAFPLSTVWIEPLTDTETTHNVFTLTTPEEFLTLSTPGPTEKAEWTWEINRSIDKVLADKKQIYRPKGGSHVSPPLSRHATYKFYKAGKLKDAVYTGMWLSGKMHGQGELVWSDGRTYTGRFKNSLQHGHGQYQVQKADGVEVYEGNWRDGKMHGLGSIKYANGDVYEGYFKDGVRHGHGVFKQGRMTSSLASVFVGEWANDKRNGYGVLDDILKGEKFIGMWVDDNRHGNGVMVTLDGMYYEGNFATNKMSGTGLVMTEDNTCYEGDFSGGFQLYGKGKMTLPNGDTIEGHFSGSWSSGIKISGTFQKSVGPVNEKMTFNHALGILPKTFGTLSVSADRKWEEIFQHCRTVLGCQEGETTVDSQKAWEMVAIVISNGKKRLQDKHLLDSPKHLNKANLEALEKIPIHDRGTFSIADFQEIQAYLAKAFDTCLHPLGKLVEGIVDVYRATYVGVGAHPRLLHHAVLEVKSYINRIYSIIRLLFPDLPVEPTPVQLISSNKESIEETMSKSITSIDDLEADGDIISAAELLHPLLLPKIYPPLFTLYALYNEREDERYWERLQKWNKQGDISLLAYLGVHEKFWLVKTESNDITQVSSVKDQCYTVAIETLQHISTTFSPAEKLKVIHKTFDGVNRTVQDALGSDYLWSMDDLFPVFQYVVVRARIRHLGAEIHGIDDLMEPHLEHGELGIMFTTLKACYFQIQNEKINW</sequence>
<dbReference type="CDD" id="cd13269">
    <property type="entry name" value="PH_alsin"/>
    <property type="match status" value="1"/>
</dbReference>
<dbReference type="SMART" id="SM00698">
    <property type="entry name" value="MORN"/>
    <property type="match status" value="8"/>
</dbReference>
<keyword evidence="1" id="KW-0344">Guanine-nucleotide releasing factor</keyword>
<dbReference type="InterPro" id="IPR000408">
    <property type="entry name" value="Reg_chr_condens"/>
</dbReference>
<dbReference type="InterPro" id="IPR011993">
    <property type="entry name" value="PH-like_dom_sf"/>
</dbReference>
<keyword evidence="2" id="KW-0677">Repeat</keyword>
<dbReference type="Pfam" id="PF25383">
    <property type="entry name" value="PH_alsin"/>
    <property type="match status" value="1"/>
</dbReference>
<comment type="caution">
    <text evidence="4">The sequence shown here is derived from an EMBL/GenBank/DDBJ whole genome shotgun (WGS) entry which is preliminary data.</text>
</comment>
<dbReference type="PROSITE" id="PS51205">
    <property type="entry name" value="VPS9"/>
    <property type="match status" value="1"/>
</dbReference>
<dbReference type="SUPFAM" id="SSF50985">
    <property type="entry name" value="RCC1/BLIP-II"/>
    <property type="match status" value="2"/>
</dbReference>
<dbReference type="Pfam" id="PF26202">
    <property type="entry name" value="HA_Alsin"/>
    <property type="match status" value="1"/>
</dbReference>
<dbReference type="GO" id="GO:0005737">
    <property type="term" value="C:cytoplasm"/>
    <property type="evidence" value="ECO:0007669"/>
    <property type="project" value="TreeGrafter"/>
</dbReference>
<dbReference type="InterPro" id="IPR003123">
    <property type="entry name" value="VPS9"/>
</dbReference>
<dbReference type="InterPro" id="IPR051984">
    <property type="entry name" value="Alsin"/>
</dbReference>
<name>A0A8J1Y4W0_OWEFU</name>
<dbReference type="InterPro" id="IPR009091">
    <property type="entry name" value="RCC1/BLIP-II"/>
</dbReference>
<dbReference type="PROSITE" id="PS00626">
    <property type="entry name" value="RCC1_2"/>
    <property type="match status" value="2"/>
</dbReference>
<dbReference type="PANTHER" id="PTHR46089">
    <property type="entry name" value="ALSIN HOMOLOG"/>
    <property type="match status" value="1"/>
</dbReference>
<dbReference type="EMBL" id="CAIIXF020000007">
    <property type="protein sequence ID" value="CAH1788427.1"/>
    <property type="molecule type" value="Genomic_DNA"/>
</dbReference>
<dbReference type="PROSITE" id="PS50012">
    <property type="entry name" value="RCC1_3"/>
    <property type="match status" value="5"/>
</dbReference>
<dbReference type="Gene3D" id="1.20.1050.80">
    <property type="entry name" value="VPS9 domain"/>
    <property type="match status" value="1"/>
</dbReference>
<evidence type="ECO:0000313" key="5">
    <source>
        <dbReference type="Proteomes" id="UP000749559"/>
    </source>
</evidence>
<feature type="compositionally biased region" description="Low complexity" evidence="3">
    <location>
        <begin position="455"/>
        <end position="477"/>
    </location>
</feature>
<dbReference type="Proteomes" id="UP000749559">
    <property type="component" value="Unassembled WGS sequence"/>
</dbReference>
<dbReference type="SUPFAM" id="SSF50729">
    <property type="entry name" value="PH domain-like"/>
    <property type="match status" value="1"/>
</dbReference>
<dbReference type="GO" id="GO:0031267">
    <property type="term" value="F:small GTPase binding"/>
    <property type="evidence" value="ECO:0007669"/>
    <property type="project" value="TreeGrafter"/>
</dbReference>
<dbReference type="OrthoDB" id="284854at2759"/>
<feature type="compositionally biased region" description="Basic and acidic residues" evidence="3">
    <location>
        <begin position="488"/>
        <end position="498"/>
    </location>
</feature>
<reference evidence="4" key="1">
    <citation type="submission" date="2022-03" db="EMBL/GenBank/DDBJ databases">
        <authorList>
            <person name="Martin C."/>
        </authorList>
    </citation>
    <scope>NUCLEOTIDE SEQUENCE</scope>
</reference>
<proteinExistence type="predicted"/>
<keyword evidence="5" id="KW-1185">Reference proteome</keyword>
<feature type="compositionally biased region" description="Polar residues" evidence="3">
    <location>
        <begin position="297"/>
        <end position="318"/>
    </location>
</feature>
<dbReference type="PRINTS" id="PR00633">
    <property type="entry name" value="RCCNDNSATION"/>
</dbReference>
<evidence type="ECO:0000256" key="3">
    <source>
        <dbReference type="SAM" id="MobiDB-lite"/>
    </source>
</evidence>
<dbReference type="PANTHER" id="PTHR46089:SF2">
    <property type="entry name" value="ALSIN HOMOLOG"/>
    <property type="match status" value="1"/>
</dbReference>
<dbReference type="Pfam" id="PF00415">
    <property type="entry name" value="RCC1"/>
    <property type="match status" value="5"/>
</dbReference>
<evidence type="ECO:0000256" key="2">
    <source>
        <dbReference type="ARBA" id="ARBA00022737"/>
    </source>
</evidence>
<evidence type="ECO:0000313" key="4">
    <source>
        <dbReference type="EMBL" id="CAH1788427.1"/>
    </source>
</evidence>
<dbReference type="Pfam" id="PF25389">
    <property type="entry name" value="DH_ALS2"/>
    <property type="match status" value="1"/>
</dbReference>
<dbReference type="InterPro" id="IPR057248">
    <property type="entry name" value="Alsin-like_PH"/>
</dbReference>
<feature type="region of interest" description="Disordered" evidence="3">
    <location>
        <begin position="455"/>
        <end position="498"/>
    </location>
</feature>
<organism evidence="4 5">
    <name type="scientific">Owenia fusiformis</name>
    <name type="common">Polychaete worm</name>
    <dbReference type="NCBI Taxonomy" id="6347"/>
    <lineage>
        <taxon>Eukaryota</taxon>
        <taxon>Metazoa</taxon>
        <taxon>Spiralia</taxon>
        <taxon>Lophotrochozoa</taxon>
        <taxon>Annelida</taxon>
        <taxon>Polychaeta</taxon>
        <taxon>Sedentaria</taxon>
        <taxon>Canalipalpata</taxon>
        <taxon>Sabellida</taxon>
        <taxon>Oweniida</taxon>
        <taxon>Oweniidae</taxon>
        <taxon>Owenia</taxon>
    </lineage>
</organism>
<dbReference type="SUPFAM" id="SSF82185">
    <property type="entry name" value="Histone H3 K4-specific methyltransferase SET7/9 N-terminal domain"/>
    <property type="match status" value="2"/>
</dbReference>
<dbReference type="InterPro" id="IPR059093">
    <property type="entry name" value="HA_Alsin"/>
</dbReference>
<protein>
    <submittedName>
        <fullName evidence="4">Uncharacterized protein</fullName>
    </submittedName>
</protein>
<dbReference type="Gene3D" id="2.30.29.30">
    <property type="entry name" value="Pleckstrin-homology domain (PH domain)/Phosphotyrosine-binding domain (PTB)"/>
    <property type="match status" value="1"/>
</dbReference>
<dbReference type="GO" id="GO:0016197">
    <property type="term" value="P:endosomal transport"/>
    <property type="evidence" value="ECO:0007669"/>
    <property type="project" value="TreeGrafter"/>
</dbReference>
<feature type="region of interest" description="Disordered" evidence="3">
    <location>
        <begin position="293"/>
        <end position="318"/>
    </location>
</feature>
<dbReference type="SUPFAM" id="SSF109993">
    <property type="entry name" value="VPS9 domain"/>
    <property type="match status" value="1"/>
</dbReference>
<dbReference type="InterPro" id="IPR037191">
    <property type="entry name" value="VPS9_dom_sf"/>
</dbReference>
<accession>A0A8J1Y4W0</accession>
<dbReference type="Gene3D" id="2.130.10.30">
    <property type="entry name" value="Regulator of chromosome condensation 1/beta-lactamase-inhibitor protein II"/>
    <property type="match status" value="2"/>
</dbReference>
<evidence type="ECO:0000256" key="1">
    <source>
        <dbReference type="ARBA" id="ARBA00022658"/>
    </source>
</evidence>
<dbReference type="InterPro" id="IPR003409">
    <property type="entry name" value="MORN"/>
</dbReference>
<gene>
    <name evidence="4" type="ORF">OFUS_LOCUS13963</name>
</gene>